<proteinExistence type="predicted"/>
<dbReference type="EMBL" id="RHHQ01000027">
    <property type="protein sequence ID" value="RNB79754.1"/>
    <property type="molecule type" value="Genomic_DNA"/>
</dbReference>
<protein>
    <submittedName>
        <fullName evidence="3">XRE family transcriptional regulator</fullName>
    </submittedName>
</protein>
<name>A0A3M8CVI5_9BACL</name>
<evidence type="ECO:0000313" key="4">
    <source>
        <dbReference type="Proteomes" id="UP000271031"/>
    </source>
</evidence>
<comment type="caution">
    <text evidence="3">The sequence shown here is derived from an EMBL/GenBank/DDBJ whole genome shotgun (WGS) entry which is preliminary data.</text>
</comment>
<sequence>MLVSYLGENIRRYRKLKGLSIHELAALSKSSPSSISQIETGKRDVTFKLIESIAKALDMEVSLLVTSQKTIKYDHSIEGLLKFHEHIVVLWGKSINNIEDTNSWGVIVDLEKEGELKEIIYFINSNNNVSPEDFCNTELLPYIILQRMRILLWNCYELRGTYEEIKKCGIDWSTTKELISTFGELLSKSKSNSK</sequence>
<dbReference type="SMART" id="SM00530">
    <property type="entry name" value="HTH_XRE"/>
    <property type="match status" value="1"/>
</dbReference>
<dbReference type="Pfam" id="PF01381">
    <property type="entry name" value="HTH_3"/>
    <property type="match status" value="1"/>
</dbReference>
<dbReference type="Gene3D" id="1.10.260.40">
    <property type="entry name" value="lambda repressor-like DNA-binding domains"/>
    <property type="match status" value="1"/>
</dbReference>
<organism evidence="3 4">
    <name type="scientific">Brevibacillus fluminis</name>
    <dbReference type="NCBI Taxonomy" id="511487"/>
    <lineage>
        <taxon>Bacteria</taxon>
        <taxon>Bacillati</taxon>
        <taxon>Bacillota</taxon>
        <taxon>Bacilli</taxon>
        <taxon>Bacillales</taxon>
        <taxon>Paenibacillaceae</taxon>
        <taxon>Brevibacillus</taxon>
    </lineage>
</organism>
<dbReference type="InterPro" id="IPR001387">
    <property type="entry name" value="Cro/C1-type_HTH"/>
</dbReference>
<evidence type="ECO:0000256" key="1">
    <source>
        <dbReference type="ARBA" id="ARBA00023125"/>
    </source>
</evidence>
<keyword evidence="4" id="KW-1185">Reference proteome</keyword>
<dbReference type="PANTHER" id="PTHR46797:SF1">
    <property type="entry name" value="METHYLPHOSPHONATE SYNTHASE"/>
    <property type="match status" value="1"/>
</dbReference>
<reference evidence="3 4" key="1">
    <citation type="submission" date="2018-10" db="EMBL/GenBank/DDBJ databases">
        <title>Phylogenomics of Brevibacillus.</title>
        <authorList>
            <person name="Dunlap C."/>
        </authorList>
    </citation>
    <scope>NUCLEOTIDE SEQUENCE [LARGE SCALE GENOMIC DNA]</scope>
    <source>
        <strain evidence="3 4">JCM 15716</strain>
    </source>
</reference>
<dbReference type="GO" id="GO:0003700">
    <property type="term" value="F:DNA-binding transcription factor activity"/>
    <property type="evidence" value="ECO:0007669"/>
    <property type="project" value="TreeGrafter"/>
</dbReference>
<dbReference type="CDD" id="cd00093">
    <property type="entry name" value="HTH_XRE"/>
    <property type="match status" value="1"/>
</dbReference>
<dbReference type="InterPro" id="IPR010982">
    <property type="entry name" value="Lambda_DNA-bd_dom_sf"/>
</dbReference>
<dbReference type="SUPFAM" id="SSF47413">
    <property type="entry name" value="lambda repressor-like DNA-binding domains"/>
    <property type="match status" value="1"/>
</dbReference>
<evidence type="ECO:0000259" key="2">
    <source>
        <dbReference type="PROSITE" id="PS50943"/>
    </source>
</evidence>
<dbReference type="PROSITE" id="PS50943">
    <property type="entry name" value="HTH_CROC1"/>
    <property type="match status" value="1"/>
</dbReference>
<gene>
    <name evidence="3" type="ORF">EDM56_28495</name>
</gene>
<dbReference type="GO" id="GO:0005829">
    <property type="term" value="C:cytosol"/>
    <property type="evidence" value="ECO:0007669"/>
    <property type="project" value="TreeGrafter"/>
</dbReference>
<evidence type="ECO:0000313" key="3">
    <source>
        <dbReference type="EMBL" id="RNB79754.1"/>
    </source>
</evidence>
<dbReference type="GO" id="GO:0003677">
    <property type="term" value="F:DNA binding"/>
    <property type="evidence" value="ECO:0007669"/>
    <property type="project" value="UniProtKB-KW"/>
</dbReference>
<dbReference type="AlphaFoldDB" id="A0A3M8CVI5"/>
<accession>A0A3M8CVI5</accession>
<dbReference type="InterPro" id="IPR050807">
    <property type="entry name" value="TransReg_Diox_bact_type"/>
</dbReference>
<feature type="domain" description="HTH cro/C1-type" evidence="2">
    <location>
        <begin position="10"/>
        <end position="64"/>
    </location>
</feature>
<dbReference type="OrthoDB" id="9814553at2"/>
<dbReference type="PANTHER" id="PTHR46797">
    <property type="entry name" value="HTH-TYPE TRANSCRIPTIONAL REGULATOR"/>
    <property type="match status" value="1"/>
</dbReference>
<dbReference type="Proteomes" id="UP000271031">
    <property type="component" value="Unassembled WGS sequence"/>
</dbReference>
<keyword evidence="1" id="KW-0238">DNA-binding</keyword>